<proteinExistence type="inferred from homology"/>
<comment type="similarity">
    <text evidence="13">Belongs to the RING-type zinc finger family. ATL subfamily.</text>
</comment>
<dbReference type="EC" id="2.3.2.27" evidence="4"/>
<feature type="transmembrane region" description="Helical" evidence="16">
    <location>
        <begin position="52"/>
        <end position="73"/>
    </location>
</feature>
<evidence type="ECO:0000256" key="16">
    <source>
        <dbReference type="SAM" id="Phobius"/>
    </source>
</evidence>
<keyword evidence="6 16" id="KW-0812">Transmembrane</keyword>
<evidence type="ECO:0000256" key="14">
    <source>
        <dbReference type="PROSITE-ProRule" id="PRU00175"/>
    </source>
</evidence>
<dbReference type="CDD" id="cd16461">
    <property type="entry name" value="RING-H2_EL5-like"/>
    <property type="match status" value="1"/>
</dbReference>
<dbReference type="AlphaFoldDB" id="A0AAV0ZRH9"/>
<comment type="pathway">
    <text evidence="3">Protein modification; protein ubiquitination.</text>
</comment>
<comment type="catalytic activity">
    <reaction evidence="1">
        <text>S-ubiquitinyl-[E2 ubiquitin-conjugating enzyme]-L-cysteine + [acceptor protein]-L-lysine = [E2 ubiquitin-conjugating enzyme]-L-cysteine + N(6)-ubiquitinyl-[acceptor protein]-L-lysine.</text>
        <dbReference type="EC" id="2.3.2.27"/>
    </reaction>
</comment>
<dbReference type="PANTHER" id="PTHR46913">
    <property type="entry name" value="RING-H2 FINGER PROTEIN ATL16"/>
    <property type="match status" value="1"/>
</dbReference>
<comment type="subcellular location">
    <subcellularLocation>
        <location evidence="2">Membrane</location>
        <topology evidence="2">Single-pass membrane protein</topology>
    </subcellularLocation>
</comment>
<evidence type="ECO:0000256" key="12">
    <source>
        <dbReference type="ARBA" id="ARBA00023136"/>
    </source>
</evidence>
<evidence type="ECO:0000256" key="8">
    <source>
        <dbReference type="ARBA" id="ARBA00022771"/>
    </source>
</evidence>
<evidence type="ECO:0000256" key="10">
    <source>
        <dbReference type="ARBA" id="ARBA00022833"/>
    </source>
</evidence>
<name>A0AAV0ZRH9_VICFA</name>
<feature type="domain" description="RING-type" evidence="17">
    <location>
        <begin position="134"/>
        <end position="176"/>
    </location>
</feature>
<keyword evidence="10" id="KW-0862">Zinc</keyword>
<evidence type="ECO:0000256" key="6">
    <source>
        <dbReference type="ARBA" id="ARBA00022692"/>
    </source>
</evidence>
<feature type="region of interest" description="Disordered" evidence="15">
    <location>
        <begin position="1"/>
        <end position="38"/>
    </location>
</feature>
<reference evidence="18 19" key="1">
    <citation type="submission" date="2023-01" db="EMBL/GenBank/DDBJ databases">
        <authorList>
            <person name="Kreplak J."/>
        </authorList>
    </citation>
    <scope>NUCLEOTIDE SEQUENCE [LARGE SCALE GENOMIC DNA]</scope>
</reference>
<dbReference type="PROSITE" id="PS50089">
    <property type="entry name" value="ZF_RING_2"/>
    <property type="match status" value="1"/>
</dbReference>
<evidence type="ECO:0000256" key="1">
    <source>
        <dbReference type="ARBA" id="ARBA00000900"/>
    </source>
</evidence>
<evidence type="ECO:0000256" key="3">
    <source>
        <dbReference type="ARBA" id="ARBA00004906"/>
    </source>
</evidence>
<keyword evidence="5" id="KW-0808">Transferase</keyword>
<dbReference type="GO" id="GO:0008270">
    <property type="term" value="F:zinc ion binding"/>
    <property type="evidence" value="ECO:0007669"/>
    <property type="project" value="UniProtKB-KW"/>
</dbReference>
<gene>
    <name evidence="18" type="ORF">VFH_II231520</name>
</gene>
<dbReference type="PANTHER" id="PTHR46913:SF23">
    <property type="entry name" value="E3 UBIQUITIN-PROTEIN LIGASE RHA4A-RELATED"/>
    <property type="match status" value="1"/>
</dbReference>
<dbReference type="EMBL" id="OX451737">
    <property type="protein sequence ID" value="CAI8600607.1"/>
    <property type="molecule type" value="Genomic_DNA"/>
</dbReference>
<accession>A0AAV0ZRH9</accession>
<organism evidence="18 19">
    <name type="scientific">Vicia faba</name>
    <name type="common">Broad bean</name>
    <name type="synonym">Faba vulgaris</name>
    <dbReference type="NCBI Taxonomy" id="3906"/>
    <lineage>
        <taxon>Eukaryota</taxon>
        <taxon>Viridiplantae</taxon>
        <taxon>Streptophyta</taxon>
        <taxon>Embryophyta</taxon>
        <taxon>Tracheophyta</taxon>
        <taxon>Spermatophyta</taxon>
        <taxon>Magnoliopsida</taxon>
        <taxon>eudicotyledons</taxon>
        <taxon>Gunneridae</taxon>
        <taxon>Pentapetalae</taxon>
        <taxon>rosids</taxon>
        <taxon>fabids</taxon>
        <taxon>Fabales</taxon>
        <taxon>Fabaceae</taxon>
        <taxon>Papilionoideae</taxon>
        <taxon>50 kb inversion clade</taxon>
        <taxon>NPAAA clade</taxon>
        <taxon>Hologalegina</taxon>
        <taxon>IRL clade</taxon>
        <taxon>Fabeae</taxon>
        <taxon>Vicia</taxon>
    </lineage>
</organism>
<evidence type="ECO:0000256" key="4">
    <source>
        <dbReference type="ARBA" id="ARBA00012483"/>
    </source>
</evidence>
<dbReference type="SUPFAM" id="SSF57850">
    <property type="entry name" value="RING/U-box"/>
    <property type="match status" value="1"/>
</dbReference>
<dbReference type="InterPro" id="IPR044600">
    <property type="entry name" value="ATL1/ATL16-like"/>
</dbReference>
<keyword evidence="12 16" id="KW-0472">Membrane</keyword>
<keyword evidence="7" id="KW-0479">Metal-binding</keyword>
<dbReference type="GO" id="GO:0016020">
    <property type="term" value="C:membrane"/>
    <property type="evidence" value="ECO:0007669"/>
    <property type="project" value="UniProtKB-SubCell"/>
</dbReference>
<dbReference type="SMART" id="SM00184">
    <property type="entry name" value="RING"/>
    <property type="match status" value="1"/>
</dbReference>
<evidence type="ECO:0000256" key="5">
    <source>
        <dbReference type="ARBA" id="ARBA00022679"/>
    </source>
</evidence>
<evidence type="ECO:0000256" key="15">
    <source>
        <dbReference type="SAM" id="MobiDB-lite"/>
    </source>
</evidence>
<evidence type="ECO:0000256" key="13">
    <source>
        <dbReference type="ARBA" id="ARBA00024209"/>
    </source>
</evidence>
<keyword evidence="8 14" id="KW-0863">Zinc-finger</keyword>
<feature type="compositionally biased region" description="Polar residues" evidence="15">
    <location>
        <begin position="1"/>
        <end position="11"/>
    </location>
</feature>
<dbReference type="GO" id="GO:0016567">
    <property type="term" value="P:protein ubiquitination"/>
    <property type="evidence" value="ECO:0007669"/>
    <property type="project" value="InterPro"/>
</dbReference>
<sequence length="254" mass="28452">METINIKSQGPSSSSSTTTDSDIDNNDSGCCSSSSSNRSDASAAAELKLYRAFIFSVPIFFTLILVFLFYVFYLKPRRVDWSSIRMRSVSVLERNNHNNGISNSDSDLGLKKELREMLPIIVYNESFSVKDTLCSVCLLDYQPDDRLQQIPVCGHTFHMSCIDLWLASHSTCPLCRLSLLPTAKSSTETSNVQAISNEEMEMQRRNEETLAMEFSDSVSTSHLETTVIENVSGEVGINAHPRINVEEQNVRNNQ</sequence>
<dbReference type="Pfam" id="PF13639">
    <property type="entry name" value="zf-RING_2"/>
    <property type="match status" value="1"/>
</dbReference>
<dbReference type="GO" id="GO:0061630">
    <property type="term" value="F:ubiquitin protein ligase activity"/>
    <property type="evidence" value="ECO:0007669"/>
    <property type="project" value="UniProtKB-EC"/>
</dbReference>
<evidence type="ECO:0000313" key="18">
    <source>
        <dbReference type="EMBL" id="CAI8600607.1"/>
    </source>
</evidence>
<feature type="compositionally biased region" description="Low complexity" evidence="15">
    <location>
        <begin position="12"/>
        <end position="38"/>
    </location>
</feature>
<keyword evidence="19" id="KW-1185">Reference proteome</keyword>
<evidence type="ECO:0000313" key="19">
    <source>
        <dbReference type="Proteomes" id="UP001157006"/>
    </source>
</evidence>
<keyword evidence="9" id="KW-0833">Ubl conjugation pathway</keyword>
<dbReference type="Gene3D" id="3.30.40.10">
    <property type="entry name" value="Zinc/RING finger domain, C3HC4 (zinc finger)"/>
    <property type="match status" value="1"/>
</dbReference>
<evidence type="ECO:0000256" key="11">
    <source>
        <dbReference type="ARBA" id="ARBA00022989"/>
    </source>
</evidence>
<dbReference type="InterPro" id="IPR013083">
    <property type="entry name" value="Znf_RING/FYVE/PHD"/>
</dbReference>
<dbReference type="FunFam" id="3.30.40.10:FF:000503">
    <property type="entry name" value="RING-H2 finger protein ATL7"/>
    <property type="match status" value="1"/>
</dbReference>
<protein>
    <recommendedName>
        <fullName evidence="4">RING-type E3 ubiquitin transferase</fullName>
        <ecNumber evidence="4">2.3.2.27</ecNumber>
    </recommendedName>
</protein>
<keyword evidence="11 16" id="KW-1133">Transmembrane helix</keyword>
<evidence type="ECO:0000256" key="7">
    <source>
        <dbReference type="ARBA" id="ARBA00022723"/>
    </source>
</evidence>
<evidence type="ECO:0000259" key="17">
    <source>
        <dbReference type="PROSITE" id="PS50089"/>
    </source>
</evidence>
<evidence type="ECO:0000256" key="2">
    <source>
        <dbReference type="ARBA" id="ARBA00004167"/>
    </source>
</evidence>
<dbReference type="InterPro" id="IPR001841">
    <property type="entry name" value="Znf_RING"/>
</dbReference>
<evidence type="ECO:0000256" key="9">
    <source>
        <dbReference type="ARBA" id="ARBA00022786"/>
    </source>
</evidence>
<dbReference type="Proteomes" id="UP001157006">
    <property type="component" value="Chromosome 2"/>
</dbReference>